<reference evidence="2 3" key="1">
    <citation type="submission" date="2018-12" db="EMBL/GenBank/DDBJ databases">
        <title>Genome sequencing of Prevotella sp. KCOM 3155 (= JS262).</title>
        <authorList>
            <person name="Kook J.-K."/>
            <person name="Park S.-N."/>
            <person name="Lim Y.K."/>
        </authorList>
    </citation>
    <scope>NUCLEOTIDE SEQUENCE [LARGE SCALE GENOMIC DNA]</scope>
    <source>
        <strain evidence="2 3">KCOM 3155</strain>
    </source>
</reference>
<feature type="signal peptide" evidence="1">
    <location>
        <begin position="1"/>
        <end position="21"/>
    </location>
</feature>
<dbReference type="AlphaFoldDB" id="A0A432LLH6"/>
<protein>
    <submittedName>
        <fullName evidence="2">DUF4252 domain-containing protein</fullName>
    </submittedName>
</protein>
<dbReference type="InterPro" id="IPR025348">
    <property type="entry name" value="DUF4252"/>
</dbReference>
<evidence type="ECO:0000313" key="2">
    <source>
        <dbReference type="EMBL" id="RUL59691.1"/>
    </source>
</evidence>
<keyword evidence="3" id="KW-1185">Reference proteome</keyword>
<feature type="chain" id="PRO_5019418173" evidence="1">
    <location>
        <begin position="22"/>
        <end position="149"/>
    </location>
</feature>
<dbReference type="Proteomes" id="UP000278983">
    <property type="component" value="Unassembled WGS sequence"/>
</dbReference>
<comment type="caution">
    <text evidence="2">The sequence shown here is derived from an EMBL/GenBank/DDBJ whole genome shotgun (WGS) entry which is preliminary data.</text>
</comment>
<dbReference type="EMBL" id="RYYU01000001">
    <property type="protein sequence ID" value="RUL59691.1"/>
    <property type="molecule type" value="Genomic_DNA"/>
</dbReference>
<proteinExistence type="predicted"/>
<dbReference type="Pfam" id="PF14060">
    <property type="entry name" value="DUF4252"/>
    <property type="match status" value="1"/>
</dbReference>
<name>A0A432LLH6_9BACT</name>
<evidence type="ECO:0000256" key="1">
    <source>
        <dbReference type="SAM" id="SignalP"/>
    </source>
</evidence>
<dbReference type="OrthoDB" id="705638at2"/>
<evidence type="ECO:0000313" key="3">
    <source>
        <dbReference type="Proteomes" id="UP000278983"/>
    </source>
</evidence>
<sequence>MKRIMVIAMLAMICSMTFAQATVFDKYKNNKDVSVVYIGKAMLSMMKNKKIGEYDAGKISSGIDKIYILDCEKKRLLGEIKAYVVSYMKRNKYEVAMTVNDDGEDVTIYHKSLPGNKNDFYLLNVESDEVTVINMSGTVSLQDIQAFNQ</sequence>
<dbReference type="RefSeq" id="WP_126678796.1">
    <property type="nucleotide sequence ID" value="NZ_CAUTIM010000022.1"/>
</dbReference>
<keyword evidence="1" id="KW-0732">Signal</keyword>
<organism evidence="2 3">
    <name type="scientific">Prevotella koreensis</name>
    <dbReference type="NCBI Taxonomy" id="2490854"/>
    <lineage>
        <taxon>Bacteria</taxon>
        <taxon>Pseudomonadati</taxon>
        <taxon>Bacteroidota</taxon>
        <taxon>Bacteroidia</taxon>
        <taxon>Bacteroidales</taxon>
        <taxon>Prevotellaceae</taxon>
        <taxon>Prevotella</taxon>
    </lineage>
</organism>
<accession>A0A432LLH6</accession>
<gene>
    <name evidence="2" type="ORF">EHV08_07910</name>
</gene>